<dbReference type="Gene3D" id="1.10.150.240">
    <property type="entry name" value="Putative phosphatase, domain 2"/>
    <property type="match status" value="1"/>
</dbReference>
<proteinExistence type="inferred from homology"/>
<organism evidence="3 4">
    <name type="scientific">Klebsormidium nitens</name>
    <name type="common">Green alga</name>
    <name type="synonym">Ulothrix nitens</name>
    <dbReference type="NCBI Taxonomy" id="105231"/>
    <lineage>
        <taxon>Eukaryota</taxon>
        <taxon>Viridiplantae</taxon>
        <taxon>Streptophyta</taxon>
        <taxon>Klebsormidiophyceae</taxon>
        <taxon>Klebsormidiales</taxon>
        <taxon>Klebsormidiaceae</taxon>
        <taxon>Klebsormidium</taxon>
    </lineage>
</organism>
<dbReference type="GO" id="GO:0016791">
    <property type="term" value="F:phosphatase activity"/>
    <property type="evidence" value="ECO:0000318"/>
    <property type="project" value="GO_Central"/>
</dbReference>
<evidence type="ECO:0008006" key="5">
    <source>
        <dbReference type="Google" id="ProtNLM"/>
    </source>
</evidence>
<protein>
    <recommendedName>
        <fullName evidence="5">2-haloacid dehalogenase</fullName>
    </recommendedName>
</protein>
<dbReference type="GO" id="GO:0019120">
    <property type="term" value="F:hydrolase activity, acting on acid halide bonds, in C-halide compounds"/>
    <property type="evidence" value="ECO:0007669"/>
    <property type="project" value="InterPro"/>
</dbReference>
<reference evidence="3 4" key="1">
    <citation type="journal article" date="2014" name="Nat. Commun.">
        <title>Klebsormidium flaccidum genome reveals primary factors for plant terrestrial adaptation.</title>
        <authorList>
            <person name="Hori K."/>
            <person name="Maruyama F."/>
            <person name="Fujisawa T."/>
            <person name="Togashi T."/>
            <person name="Yamamoto N."/>
            <person name="Seo M."/>
            <person name="Sato S."/>
            <person name="Yamada T."/>
            <person name="Mori H."/>
            <person name="Tajima N."/>
            <person name="Moriyama T."/>
            <person name="Ikeuchi M."/>
            <person name="Watanabe M."/>
            <person name="Wada H."/>
            <person name="Kobayashi K."/>
            <person name="Saito M."/>
            <person name="Masuda T."/>
            <person name="Sasaki-Sekimoto Y."/>
            <person name="Mashiguchi K."/>
            <person name="Awai K."/>
            <person name="Shimojima M."/>
            <person name="Masuda S."/>
            <person name="Iwai M."/>
            <person name="Nobusawa T."/>
            <person name="Narise T."/>
            <person name="Kondo S."/>
            <person name="Saito H."/>
            <person name="Sato R."/>
            <person name="Murakawa M."/>
            <person name="Ihara Y."/>
            <person name="Oshima-Yamada Y."/>
            <person name="Ohtaka K."/>
            <person name="Satoh M."/>
            <person name="Sonobe K."/>
            <person name="Ishii M."/>
            <person name="Ohtani R."/>
            <person name="Kanamori-Sato M."/>
            <person name="Honoki R."/>
            <person name="Miyazaki D."/>
            <person name="Mochizuki H."/>
            <person name="Umetsu J."/>
            <person name="Higashi K."/>
            <person name="Shibata D."/>
            <person name="Kamiya Y."/>
            <person name="Sato N."/>
            <person name="Nakamura Y."/>
            <person name="Tabata S."/>
            <person name="Ida S."/>
            <person name="Kurokawa K."/>
            <person name="Ohta H."/>
        </authorList>
    </citation>
    <scope>NUCLEOTIDE SEQUENCE [LARGE SCALE GENOMIC DNA]</scope>
    <source>
        <strain evidence="3 4">NIES-2285</strain>
    </source>
</reference>
<dbReference type="SFLD" id="SFLDG01129">
    <property type="entry name" value="C1.5:_HAD__Beta-PGM__Phosphata"/>
    <property type="match status" value="1"/>
</dbReference>
<dbReference type="PANTHER" id="PTHR43316">
    <property type="entry name" value="HYDROLASE, HALOACID DELAHOGENASE-RELATED"/>
    <property type="match status" value="1"/>
</dbReference>
<keyword evidence="2" id="KW-0378">Hydrolase</keyword>
<dbReference type="InterPro" id="IPR006439">
    <property type="entry name" value="HAD-SF_hydro_IA"/>
</dbReference>
<dbReference type="PANTHER" id="PTHR43316:SF3">
    <property type="entry name" value="HALOACID DEHALOGENASE, TYPE II (AFU_ORTHOLOGUE AFUA_2G07750)-RELATED"/>
    <property type="match status" value="1"/>
</dbReference>
<dbReference type="OMA" id="TTFWINR"/>
<dbReference type="InterPro" id="IPR051540">
    <property type="entry name" value="S-2-haloacid_dehalogenase"/>
</dbReference>
<dbReference type="NCBIfam" id="TIGR01428">
    <property type="entry name" value="HAD_type_II"/>
    <property type="match status" value="1"/>
</dbReference>
<dbReference type="InterPro" id="IPR036412">
    <property type="entry name" value="HAD-like_sf"/>
</dbReference>
<dbReference type="Proteomes" id="UP000054558">
    <property type="component" value="Unassembled WGS sequence"/>
</dbReference>
<dbReference type="InterPro" id="IPR023214">
    <property type="entry name" value="HAD_sf"/>
</dbReference>
<evidence type="ECO:0000313" key="4">
    <source>
        <dbReference type="Proteomes" id="UP000054558"/>
    </source>
</evidence>
<sequence length="231" mass="25002">MTEPEVLIFDVNETLLDFAAALEPIFKRIFGVKAEGKRQAWFGMAVHSAFTAIITKKYCPFGAHAMSAITMLGQQNGVTVSDEDKEALKEAIHLAPPHPEVDEALALLKDAGFRLAALTNNAQNVVDMQLKNAGLTQYFEKILSADTIKVLKPAPEPYEFAAKEMGLSGPAEMRMVAAHCWDCAGAMRAGAKAAFVDRPSAAWDPLVERTDVVGSDLLEVAKAIVAKRKST</sequence>
<dbReference type="STRING" id="105231.A0A1Y1I488"/>
<dbReference type="Gene3D" id="3.40.50.1000">
    <property type="entry name" value="HAD superfamily/HAD-like"/>
    <property type="match status" value="1"/>
</dbReference>
<dbReference type="InterPro" id="IPR023198">
    <property type="entry name" value="PGP-like_dom2"/>
</dbReference>
<dbReference type="NCBIfam" id="TIGR01493">
    <property type="entry name" value="HAD-SF-IA-v2"/>
    <property type="match status" value="1"/>
</dbReference>
<dbReference type="EMBL" id="DF237201">
    <property type="protein sequence ID" value="GAQ85745.1"/>
    <property type="molecule type" value="Genomic_DNA"/>
</dbReference>
<evidence type="ECO:0000256" key="2">
    <source>
        <dbReference type="ARBA" id="ARBA00022801"/>
    </source>
</evidence>
<name>A0A1Y1I488_KLENI</name>
<evidence type="ECO:0000256" key="1">
    <source>
        <dbReference type="ARBA" id="ARBA00008106"/>
    </source>
</evidence>
<evidence type="ECO:0000313" key="3">
    <source>
        <dbReference type="EMBL" id="GAQ85745.1"/>
    </source>
</evidence>
<dbReference type="Pfam" id="PF00702">
    <property type="entry name" value="Hydrolase"/>
    <property type="match status" value="1"/>
</dbReference>
<dbReference type="SUPFAM" id="SSF56784">
    <property type="entry name" value="HAD-like"/>
    <property type="match status" value="1"/>
</dbReference>
<dbReference type="PRINTS" id="PR00413">
    <property type="entry name" value="HADHALOGNASE"/>
</dbReference>
<dbReference type="SFLD" id="SFLDS00003">
    <property type="entry name" value="Haloacid_Dehalogenase"/>
    <property type="match status" value="1"/>
</dbReference>
<comment type="similarity">
    <text evidence="1">Belongs to the HAD-like hydrolase superfamily. S-2-haloalkanoic acid dehalogenase family.</text>
</comment>
<accession>A0A1Y1I488</accession>
<dbReference type="AlphaFoldDB" id="A0A1Y1I488"/>
<keyword evidence="4" id="KW-1185">Reference proteome</keyword>
<gene>
    <name evidence="3" type="ORF">KFL_002520040</name>
</gene>
<dbReference type="InterPro" id="IPR006328">
    <property type="entry name" value="2-HAD"/>
</dbReference>
<dbReference type="OrthoDB" id="2363873at2759"/>
<dbReference type="CDD" id="cd02588">
    <property type="entry name" value="HAD_L2-DEX"/>
    <property type="match status" value="1"/>
</dbReference>